<gene>
    <name evidence="1" type="ORF">S7711_10241</name>
</gene>
<dbReference type="OrthoDB" id="5390606at2759"/>
<evidence type="ECO:0000313" key="2">
    <source>
        <dbReference type="Proteomes" id="UP000028045"/>
    </source>
</evidence>
<dbReference type="AlphaFoldDB" id="A0A084B272"/>
<keyword evidence="2" id="KW-1185">Reference proteome</keyword>
<organism evidence="1 2">
    <name type="scientific">Stachybotrys chartarum (strain CBS 109288 / IBT 7711)</name>
    <name type="common">Toxic black mold</name>
    <name type="synonym">Stilbospora chartarum</name>
    <dbReference type="NCBI Taxonomy" id="1280523"/>
    <lineage>
        <taxon>Eukaryota</taxon>
        <taxon>Fungi</taxon>
        <taxon>Dikarya</taxon>
        <taxon>Ascomycota</taxon>
        <taxon>Pezizomycotina</taxon>
        <taxon>Sordariomycetes</taxon>
        <taxon>Hypocreomycetidae</taxon>
        <taxon>Hypocreales</taxon>
        <taxon>Stachybotryaceae</taxon>
        <taxon>Stachybotrys</taxon>
    </lineage>
</organism>
<dbReference type="Pfam" id="PF13374">
    <property type="entry name" value="TPR_10"/>
    <property type="match status" value="2"/>
</dbReference>
<dbReference type="Gene3D" id="1.25.40.10">
    <property type="entry name" value="Tetratricopeptide repeat domain"/>
    <property type="match status" value="1"/>
</dbReference>
<reference evidence="1 2" key="1">
    <citation type="journal article" date="2014" name="BMC Genomics">
        <title>Comparative genome sequencing reveals chemotype-specific gene clusters in the toxigenic black mold Stachybotrys.</title>
        <authorList>
            <person name="Semeiks J."/>
            <person name="Borek D."/>
            <person name="Otwinowski Z."/>
            <person name="Grishin N.V."/>
        </authorList>
    </citation>
    <scope>NUCLEOTIDE SEQUENCE [LARGE SCALE GENOMIC DNA]</scope>
    <source>
        <strain evidence="2">CBS 109288 / IBT 7711</strain>
    </source>
</reference>
<feature type="non-terminal residue" evidence="1">
    <location>
        <position position="83"/>
    </location>
</feature>
<proteinExistence type="predicted"/>
<evidence type="ECO:0000313" key="1">
    <source>
        <dbReference type="EMBL" id="KEY71651.1"/>
    </source>
</evidence>
<dbReference type="PANTHER" id="PTHR46082:SF11">
    <property type="entry name" value="AAA+ ATPASE DOMAIN-CONTAINING PROTEIN-RELATED"/>
    <property type="match status" value="1"/>
</dbReference>
<dbReference type="Proteomes" id="UP000028045">
    <property type="component" value="Unassembled WGS sequence"/>
</dbReference>
<sequence>MANLASTYRNQGQWEETEKLDVQVMETRKTKLGADHPDTLTSMNNLALTYMNQDRWEEAEKLNLQVMETFQMKLGADHPHTLT</sequence>
<protein>
    <recommendedName>
        <fullName evidence="3">Kinesin light chain</fullName>
    </recommendedName>
</protein>
<dbReference type="HOGENOM" id="CLU_000288_125_11_1"/>
<dbReference type="PANTHER" id="PTHR46082">
    <property type="entry name" value="ATP/GTP-BINDING PROTEIN-RELATED"/>
    <property type="match status" value="1"/>
</dbReference>
<accession>A0A084B272</accession>
<name>A0A084B272_STACB</name>
<dbReference type="InterPro" id="IPR011990">
    <property type="entry name" value="TPR-like_helical_dom_sf"/>
</dbReference>
<dbReference type="SUPFAM" id="SSF48452">
    <property type="entry name" value="TPR-like"/>
    <property type="match status" value="1"/>
</dbReference>
<dbReference type="InterPro" id="IPR053137">
    <property type="entry name" value="NLR-like"/>
</dbReference>
<dbReference type="EMBL" id="KL648230">
    <property type="protein sequence ID" value="KEY71651.1"/>
    <property type="molecule type" value="Genomic_DNA"/>
</dbReference>
<evidence type="ECO:0008006" key="3">
    <source>
        <dbReference type="Google" id="ProtNLM"/>
    </source>
</evidence>